<dbReference type="EMBL" id="GGEC01057752">
    <property type="protein sequence ID" value="MBX38236.1"/>
    <property type="molecule type" value="Transcribed_RNA"/>
</dbReference>
<proteinExistence type="predicted"/>
<reference evidence="1" key="1">
    <citation type="submission" date="2018-02" db="EMBL/GenBank/DDBJ databases">
        <title>Rhizophora mucronata_Transcriptome.</title>
        <authorList>
            <person name="Meera S.P."/>
            <person name="Sreeshan A."/>
            <person name="Augustine A."/>
        </authorList>
    </citation>
    <scope>NUCLEOTIDE SEQUENCE</scope>
    <source>
        <tissue evidence="1">Leaf</tissue>
    </source>
</reference>
<name>A0A2P2N766_RHIMU</name>
<organism evidence="1">
    <name type="scientific">Rhizophora mucronata</name>
    <name type="common">Asiatic mangrove</name>
    <dbReference type="NCBI Taxonomy" id="61149"/>
    <lineage>
        <taxon>Eukaryota</taxon>
        <taxon>Viridiplantae</taxon>
        <taxon>Streptophyta</taxon>
        <taxon>Embryophyta</taxon>
        <taxon>Tracheophyta</taxon>
        <taxon>Spermatophyta</taxon>
        <taxon>Magnoliopsida</taxon>
        <taxon>eudicotyledons</taxon>
        <taxon>Gunneridae</taxon>
        <taxon>Pentapetalae</taxon>
        <taxon>rosids</taxon>
        <taxon>fabids</taxon>
        <taxon>Malpighiales</taxon>
        <taxon>Rhizophoraceae</taxon>
        <taxon>Rhizophora</taxon>
    </lineage>
</organism>
<protein>
    <submittedName>
        <fullName evidence="1">Uncharacterized protein</fullName>
    </submittedName>
</protein>
<evidence type="ECO:0000313" key="1">
    <source>
        <dbReference type="EMBL" id="MBX38236.1"/>
    </source>
</evidence>
<sequence>MLIGCELHNEVVLSFL</sequence>
<dbReference type="AlphaFoldDB" id="A0A2P2N766"/>
<accession>A0A2P2N766</accession>